<feature type="region of interest" description="Disordered" evidence="3">
    <location>
        <begin position="638"/>
        <end position="830"/>
    </location>
</feature>
<evidence type="ECO:0000256" key="1">
    <source>
        <dbReference type="ARBA" id="ARBA00022737"/>
    </source>
</evidence>
<keyword evidence="5" id="KW-1185">Reference proteome</keyword>
<feature type="compositionally biased region" description="Acidic residues" evidence="3">
    <location>
        <begin position="662"/>
        <end position="679"/>
    </location>
</feature>
<feature type="compositionally biased region" description="Acidic residues" evidence="3">
    <location>
        <begin position="694"/>
        <end position="706"/>
    </location>
</feature>
<dbReference type="GO" id="GO:0051879">
    <property type="term" value="F:Hsp90 protein binding"/>
    <property type="evidence" value="ECO:0007669"/>
    <property type="project" value="TreeGrafter"/>
</dbReference>
<reference evidence="5" key="1">
    <citation type="journal article" date="2023" name="Commun. Biol.">
        <title>Genome analysis of Parmales, the sister group of diatoms, reveals the evolutionary specialization of diatoms from phago-mixotrophs to photoautotrophs.</title>
        <authorList>
            <person name="Ban H."/>
            <person name="Sato S."/>
            <person name="Yoshikawa S."/>
            <person name="Yamada K."/>
            <person name="Nakamura Y."/>
            <person name="Ichinomiya M."/>
            <person name="Sato N."/>
            <person name="Blanc-Mathieu R."/>
            <person name="Endo H."/>
            <person name="Kuwata A."/>
            <person name="Ogata H."/>
        </authorList>
    </citation>
    <scope>NUCLEOTIDE SEQUENCE [LARGE SCALE GENOMIC DNA]</scope>
    <source>
        <strain evidence="5">NIES 3699</strain>
    </source>
</reference>
<gene>
    <name evidence="4" type="ORF">TrVE_jg186</name>
</gene>
<keyword evidence="1" id="KW-0677">Repeat</keyword>
<feature type="region of interest" description="Disordered" evidence="3">
    <location>
        <begin position="376"/>
        <end position="416"/>
    </location>
</feature>
<feature type="compositionally biased region" description="Basic and acidic residues" evidence="3">
    <location>
        <begin position="707"/>
        <end position="722"/>
    </location>
</feature>
<dbReference type="SUPFAM" id="SSF48452">
    <property type="entry name" value="TPR-like"/>
    <property type="match status" value="1"/>
</dbReference>
<organism evidence="4 5">
    <name type="scientific">Triparma verrucosa</name>
    <dbReference type="NCBI Taxonomy" id="1606542"/>
    <lineage>
        <taxon>Eukaryota</taxon>
        <taxon>Sar</taxon>
        <taxon>Stramenopiles</taxon>
        <taxon>Ochrophyta</taxon>
        <taxon>Bolidophyceae</taxon>
        <taxon>Parmales</taxon>
        <taxon>Triparmaceae</taxon>
        <taxon>Triparma</taxon>
    </lineage>
</organism>
<comment type="caution">
    <text evidence="4">The sequence shown here is derived from an EMBL/GenBank/DDBJ whole genome shotgun (WGS) entry which is preliminary data.</text>
</comment>
<evidence type="ECO:0000256" key="2">
    <source>
        <dbReference type="ARBA" id="ARBA00022803"/>
    </source>
</evidence>
<feature type="compositionally biased region" description="Basic residues" evidence="3">
    <location>
        <begin position="741"/>
        <end position="751"/>
    </location>
</feature>
<dbReference type="Gene3D" id="1.25.40.10">
    <property type="entry name" value="Tetratricopeptide repeat domain"/>
    <property type="match status" value="1"/>
</dbReference>
<dbReference type="AlphaFoldDB" id="A0A9W7EIA1"/>
<dbReference type="InterPro" id="IPR011990">
    <property type="entry name" value="TPR-like_helical_dom_sf"/>
</dbReference>
<dbReference type="PANTHER" id="PTHR22904:SF523">
    <property type="entry name" value="STRESS-INDUCED-PHOSPHOPROTEIN 1"/>
    <property type="match status" value="1"/>
</dbReference>
<proteinExistence type="predicted"/>
<name>A0A9W7EIA1_9STRA</name>
<dbReference type="EMBL" id="BRXX01000010">
    <property type="protein sequence ID" value="GMH82009.1"/>
    <property type="molecule type" value="Genomic_DNA"/>
</dbReference>
<feature type="region of interest" description="Disordered" evidence="3">
    <location>
        <begin position="447"/>
        <end position="467"/>
    </location>
</feature>
<feature type="compositionally biased region" description="Basic and acidic residues" evidence="3">
    <location>
        <begin position="314"/>
        <end position="324"/>
    </location>
</feature>
<feature type="compositionally biased region" description="Basic and acidic residues" evidence="3">
    <location>
        <begin position="798"/>
        <end position="814"/>
    </location>
</feature>
<feature type="region of interest" description="Disordered" evidence="3">
    <location>
        <begin position="308"/>
        <end position="345"/>
    </location>
</feature>
<feature type="compositionally biased region" description="Acidic residues" evidence="3">
    <location>
        <begin position="447"/>
        <end position="458"/>
    </location>
</feature>
<evidence type="ECO:0000313" key="5">
    <source>
        <dbReference type="Proteomes" id="UP001165160"/>
    </source>
</evidence>
<dbReference type="Proteomes" id="UP001165160">
    <property type="component" value="Unassembled WGS sequence"/>
</dbReference>
<accession>A0A9W7EIA1</accession>
<evidence type="ECO:0000256" key="3">
    <source>
        <dbReference type="SAM" id="MobiDB-lite"/>
    </source>
</evidence>
<sequence length="844" mass="93489">MSSSPTTTSSGLRGRVQALLRTISDSIPHAQRSSFTESVVAKLMESYDSPSPPSLIEAGANENLTEDGCRMIQFFPEPKDARLYPKLILSSSPSVQIPFTVMLYLSHTYSRGDFAFAREFIIAGGLNSLTKLAVDENIHLRGQAVDTLLQLTAHEGFDWFAEMPSGASLKEKKQIIDLHRGFLNIREHGFVESMIKNAPWEVTFPGGSYLVLQILAFWMSWVRAQHCDNNVLYLKDDVINALSKWKDCEVYEMDGDKVPEKGQVLQEEKDLAKRLFDDFSRFVRPEPFGPEDPLIFGDKKEVLDSWRGSISADEAEKRQAEKEKKTRKPKPQRPDDQPEFIAAPTFTEPKENYVFKKGDQGVGYYWDVDLAESLPPAPAPTAQRAGDKVGKVTLPPPPPGPEKPKAPKKPRSEMTQREIGNDCFIEGDYEEALKYYGAALSSGETIDLDDLDGGDESETSSNTNATPYSSNVQIVEVVESDARAILHCNRAACYLKIVQKMWGMKVGDICWSDVDGGVCKVTEKEKAEGLNMLTLAEAEGRASINFYKTFVKGYFRTGQALALQDKLKEALDVAKLGISTSPDSPHLDSLDEFCGAVLTKLHEAKKGNKESDIMAKIMGRKTYGKKLKDEQAAIARRRQEEKEKARYFGVGGGGREEKKEGEEEADDVIEIDGETEVDVSETALVPVKKKTAYEDDEDEDDYDPDDYWSREKKAKKDAEAGFHEVSGADSDDDDAPAARKSVNKRVATKKAKGGEIKGKKTAPPGITLPSPPSEDVTFLSTSNKSNMADILTMGKKSKGAEKKKKDGTKKENKKNSKKKNKKEDNGMADILKLGKATSNINFDA</sequence>
<feature type="compositionally biased region" description="Basic and acidic residues" evidence="3">
    <location>
        <begin position="402"/>
        <end position="416"/>
    </location>
</feature>
<evidence type="ECO:0000313" key="4">
    <source>
        <dbReference type="EMBL" id="GMH82009.1"/>
    </source>
</evidence>
<keyword evidence="2" id="KW-0802">TPR repeat</keyword>
<protein>
    <submittedName>
        <fullName evidence="4">Uncharacterized protein</fullName>
    </submittedName>
</protein>
<dbReference type="PANTHER" id="PTHR22904">
    <property type="entry name" value="TPR REPEAT CONTAINING PROTEIN"/>
    <property type="match status" value="1"/>
</dbReference>